<dbReference type="Pfam" id="PF08386">
    <property type="entry name" value="Abhydrolase_4"/>
    <property type="match status" value="1"/>
</dbReference>
<comment type="similarity">
    <text evidence="1">Belongs to the peptidase S33 family.</text>
</comment>
<dbReference type="InterPro" id="IPR029058">
    <property type="entry name" value="AB_hydrolase_fold"/>
</dbReference>
<name>A0ABT9PCU5_9ACTN</name>
<feature type="signal peptide" evidence="4">
    <location>
        <begin position="1"/>
        <end position="22"/>
    </location>
</feature>
<organism evidence="6 7">
    <name type="scientific">Kineosporia succinea</name>
    <dbReference type="NCBI Taxonomy" id="84632"/>
    <lineage>
        <taxon>Bacteria</taxon>
        <taxon>Bacillati</taxon>
        <taxon>Actinomycetota</taxon>
        <taxon>Actinomycetes</taxon>
        <taxon>Kineosporiales</taxon>
        <taxon>Kineosporiaceae</taxon>
        <taxon>Kineosporia</taxon>
    </lineage>
</organism>
<dbReference type="PANTHER" id="PTHR43248:SF29">
    <property type="entry name" value="TRIPEPTIDYL AMINOPEPTIDASE"/>
    <property type="match status" value="1"/>
</dbReference>
<dbReference type="SUPFAM" id="SSF53474">
    <property type="entry name" value="alpha/beta-Hydrolases"/>
    <property type="match status" value="1"/>
</dbReference>
<comment type="caution">
    <text evidence="6">The sequence shown here is derived from an EMBL/GenBank/DDBJ whole genome shotgun (WGS) entry which is preliminary data.</text>
</comment>
<evidence type="ECO:0000256" key="1">
    <source>
        <dbReference type="ARBA" id="ARBA00010088"/>
    </source>
</evidence>
<dbReference type="Gene3D" id="3.40.50.1820">
    <property type="entry name" value="alpha/beta hydrolase"/>
    <property type="match status" value="1"/>
</dbReference>
<evidence type="ECO:0000256" key="4">
    <source>
        <dbReference type="SAM" id="SignalP"/>
    </source>
</evidence>
<evidence type="ECO:0000313" key="6">
    <source>
        <dbReference type="EMBL" id="MDP9830219.1"/>
    </source>
</evidence>
<keyword evidence="7" id="KW-1185">Reference proteome</keyword>
<sequence length="491" mass="52478">MRKVLLAAVCGAVAVAGVTVPAASDATTSAPGTSRALTWGTCPATTLPTPDLECTTVRVPLDYRQPSGKKITLAISRLPSTDPGRRRGVLLTNPGGPGISGLDFPQLLTLKGLPAPLPASVREQYDVIGIDPRGVGRSTPVTCDLTPEQIAIGNLPYARTPADVTAQARVAKAEAAQCADADTSWMLPHMTTANTARDLDTVRQALGESTASFLGVSYGSYLGAVYTTLFPRTTDRVVLDSVMGPEGYDITAMRGLARGMEDRFPDFAAYAAAHPEYGLGATPARVTRKYHQLADRLRRRPLGIFTESVFRGATFSKLYSTDFDNLAGIWQSLDRGVEPELPDDGADLQNTLAARFAVICGESDWPRSVARYQLDVAVDRVRYPKLGAASANISACAFWHEPSAGPKVAITGHGPSNVLLVQNERDPGTPLVNARRLRVAFGVRARMVTIDQGGHGVYGFGANRCGSDAMNTYLATGERPRQDVFCARETR</sequence>
<dbReference type="Proteomes" id="UP001235712">
    <property type="component" value="Unassembled WGS sequence"/>
</dbReference>
<dbReference type="RefSeq" id="WP_307249185.1">
    <property type="nucleotide sequence ID" value="NZ_JAUSQZ010000001.1"/>
</dbReference>
<keyword evidence="3" id="KW-0378">Hydrolase</keyword>
<evidence type="ECO:0000256" key="3">
    <source>
        <dbReference type="ARBA" id="ARBA00022801"/>
    </source>
</evidence>
<feature type="chain" id="PRO_5046077636" evidence="4">
    <location>
        <begin position="23"/>
        <end position="491"/>
    </location>
</feature>
<dbReference type="EMBL" id="JAUSQZ010000001">
    <property type="protein sequence ID" value="MDP9830219.1"/>
    <property type="molecule type" value="Genomic_DNA"/>
</dbReference>
<protein>
    <submittedName>
        <fullName evidence="6">Pimeloyl-ACP methyl ester carboxylesterase</fullName>
    </submittedName>
</protein>
<evidence type="ECO:0000256" key="2">
    <source>
        <dbReference type="ARBA" id="ARBA00022729"/>
    </source>
</evidence>
<reference evidence="6 7" key="1">
    <citation type="submission" date="2023-07" db="EMBL/GenBank/DDBJ databases">
        <title>Sequencing the genomes of 1000 actinobacteria strains.</title>
        <authorList>
            <person name="Klenk H.-P."/>
        </authorList>
    </citation>
    <scope>NUCLEOTIDE SEQUENCE [LARGE SCALE GENOMIC DNA]</scope>
    <source>
        <strain evidence="6 7">DSM 44388</strain>
    </source>
</reference>
<keyword evidence="2 4" id="KW-0732">Signal</keyword>
<dbReference type="PANTHER" id="PTHR43248">
    <property type="entry name" value="2-SUCCINYL-6-HYDROXY-2,4-CYCLOHEXADIENE-1-CARBOXYLATE SYNTHASE"/>
    <property type="match status" value="1"/>
</dbReference>
<gene>
    <name evidence="6" type="ORF">J2S57_005968</name>
</gene>
<evidence type="ECO:0000313" key="7">
    <source>
        <dbReference type="Proteomes" id="UP001235712"/>
    </source>
</evidence>
<feature type="domain" description="Peptidase S33 tripeptidyl aminopeptidase-like C-terminal" evidence="5">
    <location>
        <begin position="390"/>
        <end position="486"/>
    </location>
</feature>
<dbReference type="InterPro" id="IPR051601">
    <property type="entry name" value="Serine_prot/Carboxylest_S33"/>
</dbReference>
<evidence type="ECO:0000259" key="5">
    <source>
        <dbReference type="Pfam" id="PF08386"/>
    </source>
</evidence>
<dbReference type="InterPro" id="IPR013595">
    <property type="entry name" value="Pept_S33_TAP-like_C"/>
</dbReference>
<accession>A0ABT9PCU5</accession>
<proteinExistence type="inferred from homology"/>